<proteinExistence type="predicted"/>
<protein>
    <recommendedName>
        <fullName evidence="3">DUF2905 domain-containing protein</fullName>
    </recommendedName>
</protein>
<sequence>MLMFNLGRTLVSIGFLLLVIGGLLMLLNKVPGVGKLPGDILIERKNFTFYFPLATSIIVSLLLSLLFWFIGKR</sequence>
<keyword evidence="1" id="KW-0812">Transmembrane</keyword>
<dbReference type="Pfam" id="PF11146">
    <property type="entry name" value="DUF2905"/>
    <property type="match status" value="1"/>
</dbReference>
<dbReference type="PANTHER" id="PTHR36443:SF1">
    <property type="entry name" value="BSR5223 PROTEIN"/>
    <property type="match status" value="1"/>
</dbReference>
<gene>
    <name evidence="2" type="ORF">MNBD_NITROSPIRAE01-204</name>
</gene>
<feature type="transmembrane region" description="Helical" evidence="1">
    <location>
        <begin position="6"/>
        <end position="27"/>
    </location>
</feature>
<dbReference type="AlphaFoldDB" id="A0A3B1CP35"/>
<dbReference type="EMBL" id="UOGF01000086">
    <property type="protein sequence ID" value="VAX32306.1"/>
    <property type="molecule type" value="Genomic_DNA"/>
</dbReference>
<evidence type="ECO:0008006" key="3">
    <source>
        <dbReference type="Google" id="ProtNLM"/>
    </source>
</evidence>
<keyword evidence="1" id="KW-0472">Membrane</keyword>
<evidence type="ECO:0000256" key="1">
    <source>
        <dbReference type="SAM" id="Phobius"/>
    </source>
</evidence>
<evidence type="ECO:0000313" key="2">
    <source>
        <dbReference type="EMBL" id="VAX32306.1"/>
    </source>
</evidence>
<keyword evidence="1" id="KW-1133">Transmembrane helix</keyword>
<accession>A0A3B1CP35</accession>
<dbReference type="PANTHER" id="PTHR36443">
    <property type="entry name" value="BSR5223 PROTEIN"/>
    <property type="match status" value="1"/>
</dbReference>
<organism evidence="2">
    <name type="scientific">hydrothermal vent metagenome</name>
    <dbReference type="NCBI Taxonomy" id="652676"/>
    <lineage>
        <taxon>unclassified sequences</taxon>
        <taxon>metagenomes</taxon>
        <taxon>ecological metagenomes</taxon>
    </lineage>
</organism>
<feature type="transmembrane region" description="Helical" evidence="1">
    <location>
        <begin position="47"/>
        <end position="70"/>
    </location>
</feature>
<reference evidence="2" key="1">
    <citation type="submission" date="2018-06" db="EMBL/GenBank/DDBJ databases">
        <authorList>
            <person name="Zhirakovskaya E."/>
        </authorList>
    </citation>
    <scope>NUCLEOTIDE SEQUENCE</scope>
</reference>
<dbReference type="InterPro" id="IPR021320">
    <property type="entry name" value="DUF2905"/>
</dbReference>
<name>A0A3B1CP35_9ZZZZ</name>